<evidence type="ECO:0000313" key="2">
    <source>
        <dbReference type="EMBL" id="MDR6166559.1"/>
    </source>
</evidence>
<name>A0ABU1HY36_9MICO</name>
<reference evidence="2 3" key="1">
    <citation type="submission" date="2023-08" db="EMBL/GenBank/DDBJ databases">
        <title>Functional and genomic diversity of the sorghum phyllosphere microbiome.</title>
        <authorList>
            <person name="Shade A."/>
        </authorList>
    </citation>
    <scope>NUCLEOTIDE SEQUENCE [LARGE SCALE GENOMIC DNA]</scope>
    <source>
        <strain evidence="2 3">SORGH_AS_0919</strain>
    </source>
</reference>
<protein>
    <submittedName>
        <fullName evidence="2">Uncharacterized protein</fullName>
    </submittedName>
</protein>
<accession>A0ABU1HY36</accession>
<sequence>MNAPAAADYPTALWCRSRRGSALCTRPRGHAGLHNRLGTSQMWADAQADPPRCAGSGEPAEAAPSLPDGFPFGRGMCPVCTGFVELADGRLERHDAFRGTTDAAEGEARAQWFNTVGWN</sequence>
<organism evidence="2 3">
    <name type="scientific">Microbacterium paludicola</name>
    <dbReference type="NCBI Taxonomy" id="300019"/>
    <lineage>
        <taxon>Bacteria</taxon>
        <taxon>Bacillati</taxon>
        <taxon>Actinomycetota</taxon>
        <taxon>Actinomycetes</taxon>
        <taxon>Micrococcales</taxon>
        <taxon>Microbacteriaceae</taxon>
        <taxon>Microbacterium</taxon>
    </lineage>
</organism>
<dbReference type="Proteomes" id="UP001260188">
    <property type="component" value="Unassembled WGS sequence"/>
</dbReference>
<keyword evidence="3" id="KW-1185">Reference proteome</keyword>
<evidence type="ECO:0000313" key="3">
    <source>
        <dbReference type="Proteomes" id="UP001260188"/>
    </source>
</evidence>
<proteinExistence type="predicted"/>
<comment type="caution">
    <text evidence="2">The sequence shown here is derived from an EMBL/GenBank/DDBJ whole genome shotgun (WGS) entry which is preliminary data.</text>
</comment>
<feature type="region of interest" description="Disordered" evidence="1">
    <location>
        <begin position="42"/>
        <end position="67"/>
    </location>
</feature>
<dbReference type="RefSeq" id="WP_309664905.1">
    <property type="nucleotide sequence ID" value="NZ_JAVIZA010000001.1"/>
</dbReference>
<evidence type="ECO:0000256" key="1">
    <source>
        <dbReference type="SAM" id="MobiDB-lite"/>
    </source>
</evidence>
<dbReference type="EMBL" id="JAVIZA010000001">
    <property type="protein sequence ID" value="MDR6166559.1"/>
    <property type="molecule type" value="Genomic_DNA"/>
</dbReference>
<gene>
    <name evidence="2" type="ORF">QE367_000763</name>
</gene>